<keyword evidence="8" id="KW-0249">Electron transport</keyword>
<dbReference type="GO" id="GO:0020037">
    <property type="term" value="F:heme binding"/>
    <property type="evidence" value="ECO:0007669"/>
    <property type="project" value="TreeGrafter"/>
</dbReference>
<dbReference type="InterPro" id="IPR051542">
    <property type="entry name" value="Hydrogenase_cytochrome"/>
</dbReference>
<dbReference type="Proteomes" id="UP001138757">
    <property type="component" value="Unassembled WGS sequence"/>
</dbReference>
<protein>
    <submittedName>
        <fullName evidence="14">Cytochrome b/b6 domain-containing protein</fullName>
    </submittedName>
</protein>
<name>A0A9X1IQN9_9SPHN</name>
<feature type="transmembrane region" description="Helical" evidence="12">
    <location>
        <begin position="196"/>
        <end position="218"/>
    </location>
</feature>
<comment type="subcellular location">
    <subcellularLocation>
        <location evidence="1">Cell membrane</location>
        <topology evidence="1">Multi-pass membrane protein</topology>
    </subcellularLocation>
</comment>
<dbReference type="PANTHER" id="PTHR30485">
    <property type="entry name" value="NI/FE-HYDROGENASE 1 B-TYPE CYTOCHROME SUBUNIT"/>
    <property type="match status" value="1"/>
</dbReference>
<dbReference type="Gene3D" id="1.20.950.20">
    <property type="entry name" value="Transmembrane di-heme cytochromes, Chain C"/>
    <property type="match status" value="1"/>
</dbReference>
<dbReference type="AlphaFoldDB" id="A0A9X1IQN9"/>
<comment type="caution">
    <text evidence="14">The sequence shown here is derived from an EMBL/GenBank/DDBJ whole genome shotgun (WGS) entry which is preliminary data.</text>
</comment>
<dbReference type="GO" id="GO:0009055">
    <property type="term" value="F:electron transfer activity"/>
    <property type="evidence" value="ECO:0007669"/>
    <property type="project" value="InterPro"/>
</dbReference>
<evidence type="ECO:0000256" key="5">
    <source>
        <dbReference type="ARBA" id="ARBA00022617"/>
    </source>
</evidence>
<evidence type="ECO:0000313" key="15">
    <source>
        <dbReference type="Proteomes" id="UP001138757"/>
    </source>
</evidence>
<keyword evidence="4" id="KW-1003">Cell membrane</keyword>
<evidence type="ECO:0000256" key="11">
    <source>
        <dbReference type="ARBA" id="ARBA00023136"/>
    </source>
</evidence>
<organism evidence="14 15">
    <name type="scientific">Sphingobium nicotianae</name>
    <dbReference type="NCBI Taxonomy" id="2782607"/>
    <lineage>
        <taxon>Bacteria</taxon>
        <taxon>Pseudomonadati</taxon>
        <taxon>Pseudomonadota</taxon>
        <taxon>Alphaproteobacteria</taxon>
        <taxon>Sphingomonadales</taxon>
        <taxon>Sphingomonadaceae</taxon>
        <taxon>Sphingobium</taxon>
    </lineage>
</organism>
<dbReference type="GO" id="GO:0022904">
    <property type="term" value="P:respiratory electron transport chain"/>
    <property type="evidence" value="ECO:0007669"/>
    <property type="project" value="InterPro"/>
</dbReference>
<evidence type="ECO:0000256" key="8">
    <source>
        <dbReference type="ARBA" id="ARBA00022982"/>
    </source>
</evidence>
<dbReference type="Pfam" id="PF01292">
    <property type="entry name" value="Ni_hydr_CYTB"/>
    <property type="match status" value="1"/>
</dbReference>
<dbReference type="SUPFAM" id="SSF81342">
    <property type="entry name" value="Transmembrane di-heme cytochromes"/>
    <property type="match status" value="1"/>
</dbReference>
<evidence type="ECO:0000256" key="12">
    <source>
        <dbReference type="SAM" id="Phobius"/>
    </source>
</evidence>
<evidence type="ECO:0000256" key="9">
    <source>
        <dbReference type="ARBA" id="ARBA00022989"/>
    </source>
</evidence>
<dbReference type="RefSeq" id="WP_214622508.1">
    <property type="nucleotide sequence ID" value="NZ_JAHGAW010000004.1"/>
</dbReference>
<dbReference type="GO" id="GO:0005506">
    <property type="term" value="F:iron ion binding"/>
    <property type="evidence" value="ECO:0007669"/>
    <property type="project" value="InterPro"/>
</dbReference>
<evidence type="ECO:0000256" key="4">
    <source>
        <dbReference type="ARBA" id="ARBA00022475"/>
    </source>
</evidence>
<feature type="transmembrane region" description="Helical" evidence="12">
    <location>
        <begin position="84"/>
        <end position="105"/>
    </location>
</feature>
<evidence type="ECO:0000256" key="6">
    <source>
        <dbReference type="ARBA" id="ARBA00022692"/>
    </source>
</evidence>
<feature type="domain" description="Cytochrome b561 bacterial/Ni-hydrogenase" evidence="13">
    <location>
        <begin position="14"/>
        <end position="230"/>
    </location>
</feature>
<keyword evidence="11 12" id="KW-0472">Membrane</keyword>
<evidence type="ECO:0000313" key="14">
    <source>
        <dbReference type="EMBL" id="MBT2186766.1"/>
    </source>
</evidence>
<dbReference type="InterPro" id="IPR016174">
    <property type="entry name" value="Di-haem_cyt_TM"/>
</dbReference>
<evidence type="ECO:0000256" key="3">
    <source>
        <dbReference type="ARBA" id="ARBA00022448"/>
    </source>
</evidence>
<dbReference type="EMBL" id="JAHGAW010000004">
    <property type="protein sequence ID" value="MBT2186766.1"/>
    <property type="molecule type" value="Genomic_DNA"/>
</dbReference>
<reference evidence="14" key="1">
    <citation type="submission" date="2021-05" db="EMBL/GenBank/DDBJ databases">
        <title>Genome of Sphingobium sp. strain.</title>
        <authorList>
            <person name="Fan R."/>
        </authorList>
    </citation>
    <scope>NUCLEOTIDE SEQUENCE</scope>
    <source>
        <strain evidence="14">H33</strain>
    </source>
</reference>
<sequence length="245" mass="28196">MASDKNAPTSLVKRHRLSTRLWHWTNALCLYVLFTSGLGIFNAHPRLYWGHYGANFDKPWLELSRFGARWTLPGHYDLAFSRHWHLAFALLFAFALLAYMLWSLVNRHIARDLAFRKGELKPAHVWHDIKAHARLRFPTGEAALRYNVLQKASYIGVIFVALPLIILTGLTMSPGMDAAWPWLVDLFGGRQSARSIHFITAWALVAFFLVHILMVVLAGPVNELRSMITGWYRLPPERREPEREA</sequence>
<evidence type="ECO:0000256" key="10">
    <source>
        <dbReference type="ARBA" id="ARBA00023004"/>
    </source>
</evidence>
<keyword evidence="7" id="KW-0479">Metal-binding</keyword>
<dbReference type="PRINTS" id="PR00161">
    <property type="entry name" value="NIHGNASECYTB"/>
</dbReference>
<evidence type="ECO:0000259" key="13">
    <source>
        <dbReference type="Pfam" id="PF01292"/>
    </source>
</evidence>
<evidence type="ECO:0000256" key="2">
    <source>
        <dbReference type="ARBA" id="ARBA00008622"/>
    </source>
</evidence>
<dbReference type="InterPro" id="IPR000516">
    <property type="entry name" value="Ni-dep_Hydgase_cyt-B"/>
</dbReference>
<feature type="transmembrane region" description="Helical" evidence="12">
    <location>
        <begin position="21"/>
        <end position="41"/>
    </location>
</feature>
<dbReference type="PANTHER" id="PTHR30485:SF1">
    <property type="entry name" value="CYTOCHROME YDHU-RELATED"/>
    <property type="match status" value="1"/>
</dbReference>
<dbReference type="InterPro" id="IPR011577">
    <property type="entry name" value="Cyt_b561_bac/Ni-Hgenase"/>
</dbReference>
<keyword evidence="10" id="KW-0408">Iron</keyword>
<comment type="similarity">
    <text evidence="2">Belongs to the HupC/HyaC/HydC family.</text>
</comment>
<gene>
    <name evidence="14" type="ORF">KK488_07360</name>
</gene>
<keyword evidence="6 12" id="KW-0812">Transmembrane</keyword>
<keyword evidence="15" id="KW-1185">Reference proteome</keyword>
<keyword evidence="9 12" id="KW-1133">Transmembrane helix</keyword>
<evidence type="ECO:0000256" key="7">
    <source>
        <dbReference type="ARBA" id="ARBA00022723"/>
    </source>
</evidence>
<proteinExistence type="inferred from homology"/>
<accession>A0A9X1IQN9</accession>
<keyword evidence="3" id="KW-0813">Transport</keyword>
<feature type="transmembrane region" description="Helical" evidence="12">
    <location>
        <begin position="154"/>
        <end position="176"/>
    </location>
</feature>
<dbReference type="GO" id="GO:0005886">
    <property type="term" value="C:plasma membrane"/>
    <property type="evidence" value="ECO:0007669"/>
    <property type="project" value="UniProtKB-SubCell"/>
</dbReference>
<evidence type="ECO:0000256" key="1">
    <source>
        <dbReference type="ARBA" id="ARBA00004651"/>
    </source>
</evidence>
<keyword evidence="5" id="KW-0349">Heme</keyword>